<proteinExistence type="predicted"/>
<dbReference type="EMBL" id="NSJZ01000025">
    <property type="protein sequence ID" value="PAU95999.1"/>
    <property type="molecule type" value="Genomic_DNA"/>
</dbReference>
<evidence type="ECO:0000256" key="2">
    <source>
        <dbReference type="SAM" id="Phobius"/>
    </source>
</evidence>
<dbReference type="AlphaFoldDB" id="A0A2A2GGI3"/>
<feature type="transmembrane region" description="Helical" evidence="2">
    <location>
        <begin position="7"/>
        <end position="30"/>
    </location>
</feature>
<feature type="transmembrane region" description="Helical" evidence="2">
    <location>
        <begin position="335"/>
        <end position="355"/>
    </location>
</feature>
<dbReference type="PANTHER" id="PTHR30092:SF0">
    <property type="entry name" value="INNER MEMBRANE PROTEIN CRED"/>
    <property type="match status" value="1"/>
</dbReference>
<dbReference type="OrthoDB" id="9791851at2"/>
<comment type="caution">
    <text evidence="3">The sequence shown here is derived from an EMBL/GenBank/DDBJ whole genome shotgun (WGS) entry which is preliminary data.</text>
</comment>
<reference evidence="3 4" key="1">
    <citation type="submission" date="2017-09" db="EMBL/GenBank/DDBJ databases">
        <title>Paracoccus alkalisoli sp. nov., isolated from saline alkaline soil.</title>
        <authorList>
            <person name="Dong X."/>
            <person name="Zhang G."/>
        </authorList>
    </citation>
    <scope>NUCLEOTIDE SEQUENCE [LARGE SCALE GENOMIC DNA]</scope>
    <source>
        <strain evidence="3 4">WN007</strain>
    </source>
</reference>
<evidence type="ECO:0000256" key="1">
    <source>
        <dbReference type="SAM" id="MobiDB-lite"/>
    </source>
</evidence>
<feature type="transmembrane region" description="Helical" evidence="2">
    <location>
        <begin position="305"/>
        <end position="323"/>
    </location>
</feature>
<gene>
    <name evidence="3" type="ORF">CK240_15935</name>
</gene>
<dbReference type="PIRSF" id="PIRSF004548">
    <property type="entry name" value="CreD"/>
    <property type="match status" value="1"/>
</dbReference>
<feature type="region of interest" description="Disordered" evidence="1">
    <location>
        <begin position="437"/>
        <end position="461"/>
    </location>
</feature>
<name>A0A2A2GGI3_9RHOB</name>
<sequence>MLNRPGARFLIVGFLALMMAVPLFLVGSIIDGRLSASRDVQDRVSREWGGSQTLSGPRLVVPVRGPVVQTVSEMMRDPQTGEERQGARQVTVTGEQAPLVILPETLDSTLTAHITERRRGIFTVPVYTVDITLDATFTVPDVAALMEAGAAPLWDQARIELGLTTNSGIRGETALTRGDRLIRLEPMSAGATGIAGAIGDPRGTDQNYHLTLALNGAEHLMMVPVGRTSRITMAGDWPHPSFDGAFLPDSRDVGPQGYEARWTIPHLARPLAQVTRGVDEATAANQAFGLAFYQPNDFYQQAYRATTYSILLIAMTFLTVLLTERGSGHRPAHPVQYILVGLAQSVFVLLIVAYAEHIGFARAYLGASTATILLLALFGWAGLKLGQRVWVLTALLTVLYAVMYLILRSSDYALLAGSTLAFLAIAATMIATRNEDWYGQPRPPSRPAVATPTPSPPPTAA</sequence>
<feature type="transmembrane region" description="Helical" evidence="2">
    <location>
        <begin position="389"/>
        <end position="407"/>
    </location>
</feature>
<feature type="transmembrane region" description="Helical" evidence="2">
    <location>
        <begin position="361"/>
        <end position="382"/>
    </location>
</feature>
<dbReference type="GO" id="GO:0005886">
    <property type="term" value="C:plasma membrane"/>
    <property type="evidence" value="ECO:0007669"/>
    <property type="project" value="TreeGrafter"/>
</dbReference>
<dbReference type="PANTHER" id="PTHR30092">
    <property type="entry name" value="INNER MEMBRANE PROTEIN CRED"/>
    <property type="match status" value="1"/>
</dbReference>
<dbReference type="Proteomes" id="UP000218023">
    <property type="component" value="Unassembled WGS sequence"/>
</dbReference>
<keyword evidence="2" id="KW-0472">Membrane</keyword>
<keyword evidence="4" id="KW-1185">Reference proteome</keyword>
<keyword evidence="2" id="KW-1133">Transmembrane helix</keyword>
<keyword evidence="2" id="KW-0812">Transmembrane</keyword>
<evidence type="ECO:0000313" key="3">
    <source>
        <dbReference type="EMBL" id="PAU95999.1"/>
    </source>
</evidence>
<dbReference type="InterPro" id="IPR010364">
    <property type="entry name" value="Uncharacterised_IM_CreD"/>
</dbReference>
<evidence type="ECO:0008006" key="5">
    <source>
        <dbReference type="Google" id="ProtNLM"/>
    </source>
</evidence>
<evidence type="ECO:0000313" key="4">
    <source>
        <dbReference type="Proteomes" id="UP000218023"/>
    </source>
</evidence>
<accession>A0A2A2GGI3</accession>
<feature type="transmembrane region" description="Helical" evidence="2">
    <location>
        <begin position="413"/>
        <end position="432"/>
    </location>
</feature>
<protein>
    <recommendedName>
        <fullName evidence="5">Cell envelope integrity protein CreD</fullName>
    </recommendedName>
</protein>
<dbReference type="Pfam" id="PF06123">
    <property type="entry name" value="CreD"/>
    <property type="match status" value="1"/>
</dbReference>
<organism evidence="3 4">
    <name type="scientific">Paracoccus salipaludis</name>
    <dbReference type="NCBI Taxonomy" id="2032623"/>
    <lineage>
        <taxon>Bacteria</taxon>
        <taxon>Pseudomonadati</taxon>
        <taxon>Pseudomonadota</taxon>
        <taxon>Alphaproteobacteria</taxon>
        <taxon>Rhodobacterales</taxon>
        <taxon>Paracoccaceae</taxon>
        <taxon>Paracoccus</taxon>
    </lineage>
</organism>
<dbReference type="RefSeq" id="WP_095641311.1">
    <property type="nucleotide sequence ID" value="NZ_NSJZ01000025.1"/>
</dbReference>
<dbReference type="NCBIfam" id="NF008712">
    <property type="entry name" value="PRK11715.1-1"/>
    <property type="match status" value="1"/>
</dbReference>